<comment type="function">
    <text evidence="6">Regulatory protein of the TOL plasmid xyl operons. XylS activates the xylXYZLTEGFJQKIH operon required for the degradation of toluene, m-xylene and p-xylene.</text>
</comment>
<comment type="caution">
    <text evidence="8">The sequence shown here is derived from an EMBL/GenBank/DDBJ whole genome shotgun (WGS) entry which is preliminary data.</text>
</comment>
<evidence type="ECO:0000313" key="9">
    <source>
        <dbReference type="Proteomes" id="UP000186736"/>
    </source>
</evidence>
<comment type="subcellular location">
    <subcellularLocation>
        <location evidence="1">Cytoplasm</location>
    </subcellularLocation>
</comment>
<evidence type="ECO:0000256" key="3">
    <source>
        <dbReference type="ARBA" id="ARBA00023125"/>
    </source>
</evidence>
<dbReference type="GO" id="GO:0005737">
    <property type="term" value="C:cytoplasm"/>
    <property type="evidence" value="ECO:0007669"/>
    <property type="project" value="UniProtKB-SubCell"/>
</dbReference>
<dbReference type="InterPro" id="IPR050204">
    <property type="entry name" value="AraC_XylS_family_regulators"/>
</dbReference>
<reference evidence="8 9" key="1">
    <citation type="submission" date="2016-10" db="EMBL/GenBank/DDBJ databases">
        <title>Genome Sequence of Pseudomonas putida GM4FR.</title>
        <authorList>
            <person name="Poehlein A."/>
            <person name="Wemheuer F."/>
            <person name="Hollensteiner J."/>
            <person name="Wemheuer B."/>
        </authorList>
    </citation>
    <scope>NUCLEOTIDE SEQUENCE [LARGE SCALE GENOMIC DNA]</scope>
    <source>
        <strain evidence="8 9">GM4FR</strain>
    </source>
</reference>
<gene>
    <name evidence="8" type="ORF">PSEMO_23510</name>
</gene>
<dbReference type="GO" id="GO:0003700">
    <property type="term" value="F:DNA-binding transcription factor activity"/>
    <property type="evidence" value="ECO:0007669"/>
    <property type="project" value="InterPro"/>
</dbReference>
<evidence type="ECO:0000256" key="5">
    <source>
        <dbReference type="ARBA" id="ARBA00023163"/>
    </source>
</evidence>
<dbReference type="PANTHER" id="PTHR46796:SF6">
    <property type="entry name" value="ARAC SUBFAMILY"/>
    <property type="match status" value="1"/>
</dbReference>
<dbReference type="Pfam" id="PF12833">
    <property type="entry name" value="HTH_18"/>
    <property type="match status" value="1"/>
</dbReference>
<dbReference type="InterPro" id="IPR018062">
    <property type="entry name" value="HTH_AraC-typ_CS"/>
</dbReference>
<dbReference type="PROSITE" id="PS00041">
    <property type="entry name" value="HTH_ARAC_FAMILY_1"/>
    <property type="match status" value="1"/>
</dbReference>
<dbReference type="EMBL" id="MKZO01000018">
    <property type="protein sequence ID" value="OLS62790.1"/>
    <property type="molecule type" value="Genomic_DNA"/>
</dbReference>
<keyword evidence="4" id="KW-0010">Activator</keyword>
<evidence type="ECO:0000256" key="6">
    <source>
        <dbReference type="ARBA" id="ARBA00037345"/>
    </source>
</evidence>
<keyword evidence="2" id="KW-0805">Transcription regulation</keyword>
<name>A0A1Q9R5U9_PSEPU</name>
<keyword evidence="3" id="KW-0238">DNA-binding</keyword>
<dbReference type="Gene3D" id="1.10.10.60">
    <property type="entry name" value="Homeodomain-like"/>
    <property type="match status" value="2"/>
</dbReference>
<dbReference type="GO" id="GO:0009893">
    <property type="term" value="P:positive regulation of metabolic process"/>
    <property type="evidence" value="ECO:0007669"/>
    <property type="project" value="UniProtKB-ARBA"/>
</dbReference>
<keyword evidence="5" id="KW-0804">Transcription</keyword>
<dbReference type="GO" id="GO:0043565">
    <property type="term" value="F:sequence-specific DNA binding"/>
    <property type="evidence" value="ECO:0007669"/>
    <property type="project" value="InterPro"/>
</dbReference>
<dbReference type="PROSITE" id="PS01124">
    <property type="entry name" value="HTH_ARAC_FAMILY_2"/>
    <property type="match status" value="1"/>
</dbReference>
<evidence type="ECO:0000256" key="2">
    <source>
        <dbReference type="ARBA" id="ARBA00023015"/>
    </source>
</evidence>
<dbReference type="PANTHER" id="PTHR46796">
    <property type="entry name" value="HTH-TYPE TRANSCRIPTIONAL ACTIVATOR RHAS-RELATED"/>
    <property type="match status" value="1"/>
</dbReference>
<protein>
    <recommendedName>
        <fullName evidence="7">HTH araC/xylS-type domain-containing protein</fullName>
    </recommendedName>
</protein>
<sequence>MSLSLQGRLSRSRERLVKRLILDRLASGIEVQALADACYLSRSHFSRAFKRSTGVAPQLWIQQQRIVRARKLLRGSDLSLSQIALECGFCDQAHFCRSFARAVGDTPLGWRAGS</sequence>
<dbReference type="SMART" id="SM00342">
    <property type="entry name" value="HTH_ARAC"/>
    <property type="match status" value="1"/>
</dbReference>
<proteinExistence type="predicted"/>
<dbReference type="Proteomes" id="UP000186736">
    <property type="component" value="Unassembled WGS sequence"/>
</dbReference>
<dbReference type="InterPro" id="IPR018060">
    <property type="entry name" value="HTH_AraC"/>
</dbReference>
<dbReference type="AlphaFoldDB" id="A0A1Q9R5U9"/>
<evidence type="ECO:0000313" key="8">
    <source>
        <dbReference type="EMBL" id="OLS62790.1"/>
    </source>
</evidence>
<feature type="domain" description="HTH araC/xylS-type" evidence="7">
    <location>
        <begin position="15"/>
        <end position="113"/>
    </location>
</feature>
<organism evidence="8 9">
    <name type="scientific">Pseudomonas putida</name>
    <name type="common">Arthrobacter siderocapsulatus</name>
    <dbReference type="NCBI Taxonomy" id="303"/>
    <lineage>
        <taxon>Bacteria</taxon>
        <taxon>Pseudomonadati</taxon>
        <taxon>Pseudomonadota</taxon>
        <taxon>Gammaproteobacteria</taxon>
        <taxon>Pseudomonadales</taxon>
        <taxon>Pseudomonadaceae</taxon>
        <taxon>Pseudomonas</taxon>
    </lineage>
</organism>
<dbReference type="SUPFAM" id="SSF46689">
    <property type="entry name" value="Homeodomain-like"/>
    <property type="match status" value="2"/>
</dbReference>
<evidence type="ECO:0000256" key="1">
    <source>
        <dbReference type="ARBA" id="ARBA00004496"/>
    </source>
</evidence>
<dbReference type="InterPro" id="IPR009057">
    <property type="entry name" value="Homeodomain-like_sf"/>
</dbReference>
<accession>A0A1Q9R5U9</accession>
<evidence type="ECO:0000256" key="4">
    <source>
        <dbReference type="ARBA" id="ARBA00023159"/>
    </source>
</evidence>
<evidence type="ECO:0000259" key="7">
    <source>
        <dbReference type="PROSITE" id="PS01124"/>
    </source>
</evidence>